<proteinExistence type="predicted"/>
<evidence type="ECO:0000313" key="1">
    <source>
        <dbReference type="EMBL" id="GGI15704.1"/>
    </source>
</evidence>
<evidence type="ECO:0000313" key="2">
    <source>
        <dbReference type="Proteomes" id="UP000642180"/>
    </source>
</evidence>
<dbReference type="RefSeq" id="WP_188379254.1">
    <property type="nucleotide sequence ID" value="NZ_BMDI01000001.1"/>
</dbReference>
<dbReference type="AlphaFoldDB" id="A0A8J3AL61"/>
<comment type="caution">
    <text evidence="1">The sequence shown here is derived from an EMBL/GenBank/DDBJ whole genome shotgun (WGS) entry which is preliminary data.</text>
</comment>
<reference evidence="2" key="1">
    <citation type="journal article" date="2019" name="Int. J. Syst. Evol. Microbiol.">
        <title>The Global Catalogue of Microorganisms (GCM) 10K type strain sequencing project: providing services to taxonomists for standard genome sequencing and annotation.</title>
        <authorList>
            <consortium name="The Broad Institute Genomics Platform"/>
            <consortium name="The Broad Institute Genome Sequencing Center for Infectious Disease"/>
            <person name="Wu L."/>
            <person name="Ma J."/>
        </authorList>
    </citation>
    <scope>NUCLEOTIDE SEQUENCE [LARGE SCALE GENOMIC DNA]</scope>
    <source>
        <strain evidence="2">CCM 2767</strain>
    </source>
</reference>
<protein>
    <submittedName>
        <fullName evidence="1">Uncharacterized protein</fullName>
    </submittedName>
</protein>
<organism evidence="1 2">
    <name type="scientific">Oxalicibacterium faecigallinarum</name>
    <dbReference type="NCBI Taxonomy" id="573741"/>
    <lineage>
        <taxon>Bacteria</taxon>
        <taxon>Pseudomonadati</taxon>
        <taxon>Pseudomonadota</taxon>
        <taxon>Betaproteobacteria</taxon>
        <taxon>Burkholderiales</taxon>
        <taxon>Oxalobacteraceae</taxon>
        <taxon>Oxalicibacterium</taxon>
    </lineage>
</organism>
<dbReference type="EMBL" id="BMDI01000001">
    <property type="protein sequence ID" value="GGI15704.1"/>
    <property type="molecule type" value="Genomic_DNA"/>
</dbReference>
<accession>A0A8J3AL61</accession>
<sequence length="116" mass="13492">MKVTILPTRCEGVAYERGELKRAPCTEGDLQIVDTRENNLNRIVKVAKLTTPYSIKQLLEVHIVWMNDNKMCLSGFERVMKDGHVVDYAQSWVCLIDEHQGRDNDNILPIRENWQH</sequence>
<name>A0A8J3AL61_9BURK</name>
<keyword evidence="2" id="KW-1185">Reference proteome</keyword>
<dbReference type="Proteomes" id="UP000642180">
    <property type="component" value="Unassembled WGS sequence"/>
</dbReference>
<gene>
    <name evidence="1" type="ORF">GCM10008066_00230</name>
</gene>